<dbReference type="EMBL" id="FNTJ01000001">
    <property type="protein sequence ID" value="SEB53544.1"/>
    <property type="molecule type" value="Genomic_DNA"/>
</dbReference>
<dbReference type="RefSeq" id="WP_092310670.1">
    <property type="nucleotide sequence ID" value="NZ_FNTJ01000001.1"/>
</dbReference>
<evidence type="ECO:0000313" key="1">
    <source>
        <dbReference type="EMBL" id="SEB53544.1"/>
    </source>
</evidence>
<accession>A0A1H4K4U3</accession>
<sequence>MRLRSILLLTLSLGLGGCAFVSALKATTVSYRVPADAGETALIRIVAQGMVRGVPYSDCIDWSKPASGLMVRPHRGIANPNFRNLHIPMTAATDRMRRQEGFGANELKIPANRPFAFMFYNTEPGMSRDYRAVCEQSVTFVPEAGATYQMEFLQDQMCTARLRKIDERGEALPDLVVLRPTGFCRADAQ</sequence>
<evidence type="ECO:0008006" key="3">
    <source>
        <dbReference type="Google" id="ProtNLM"/>
    </source>
</evidence>
<dbReference type="Proteomes" id="UP000198982">
    <property type="component" value="Unassembled WGS sequence"/>
</dbReference>
<reference evidence="2" key="1">
    <citation type="submission" date="2016-10" db="EMBL/GenBank/DDBJ databases">
        <authorList>
            <person name="Varghese N."/>
            <person name="Submissions S."/>
        </authorList>
    </citation>
    <scope>NUCLEOTIDE SEQUENCE [LARGE SCALE GENOMIC DNA]</scope>
    <source>
        <strain evidence="2">DSM 9751</strain>
    </source>
</reference>
<proteinExistence type="predicted"/>
<protein>
    <recommendedName>
        <fullName evidence="3">Lipoprotein</fullName>
    </recommendedName>
</protein>
<evidence type="ECO:0000313" key="2">
    <source>
        <dbReference type="Proteomes" id="UP000198982"/>
    </source>
</evidence>
<name>A0A1H4K4U3_9PSED</name>
<dbReference type="AlphaFoldDB" id="A0A1H4K4U3"/>
<gene>
    <name evidence="1" type="ORF">SAMN05216178_1047</name>
</gene>
<organism evidence="1 2">
    <name type="scientific">Pseudomonas saponiphila</name>
    <dbReference type="NCBI Taxonomy" id="556534"/>
    <lineage>
        <taxon>Bacteria</taxon>
        <taxon>Pseudomonadati</taxon>
        <taxon>Pseudomonadota</taxon>
        <taxon>Gammaproteobacteria</taxon>
        <taxon>Pseudomonadales</taxon>
        <taxon>Pseudomonadaceae</taxon>
        <taxon>Pseudomonas</taxon>
    </lineage>
</organism>
<dbReference type="PROSITE" id="PS51257">
    <property type="entry name" value="PROKAR_LIPOPROTEIN"/>
    <property type="match status" value="1"/>
</dbReference>
<keyword evidence="2" id="KW-1185">Reference proteome</keyword>